<dbReference type="AlphaFoldDB" id="D1YZ53"/>
<dbReference type="InterPro" id="IPR036388">
    <property type="entry name" value="WH-like_DNA-bd_sf"/>
</dbReference>
<dbReference type="eggNOG" id="arCOG01057">
    <property type="taxonomic scope" value="Archaea"/>
</dbReference>
<dbReference type="Pfam" id="PF14947">
    <property type="entry name" value="HTH_45"/>
    <property type="match status" value="1"/>
</dbReference>
<dbReference type="GeneID" id="8681564"/>
<protein>
    <recommendedName>
        <fullName evidence="1">ArnR1-like winged helix-turn-helix domain-containing protein</fullName>
    </recommendedName>
</protein>
<dbReference type="PATRIC" id="fig|304371.9.peg.1685"/>
<dbReference type="EMBL" id="AP011532">
    <property type="protein sequence ID" value="BAI61725.1"/>
    <property type="molecule type" value="Genomic_DNA"/>
</dbReference>
<accession>D1YZ53</accession>
<dbReference type="InterPro" id="IPR038723">
    <property type="entry name" value="ArnR1-like_HTH"/>
</dbReference>
<dbReference type="STRING" id="304371.MCP_1653"/>
<dbReference type="Gene3D" id="1.10.10.10">
    <property type="entry name" value="Winged helix-like DNA-binding domain superfamily/Winged helix DNA-binding domain"/>
    <property type="match status" value="1"/>
</dbReference>
<sequence>MEKKEFEILKTLSYAGAMDVLFTVTRGKTKFTDIMFETKLNPGILNRLLKALMASDILEKDPDGYHLSNKGARIVSYTLDILALEGEKESHKDIKEILSAKTGQKVKA</sequence>
<name>D1YZ53_METPS</name>
<organism evidence="2 3">
    <name type="scientific">Methanocella paludicola (strain DSM 17711 / JCM 13418 / NBRC 101707 / SANAE)</name>
    <dbReference type="NCBI Taxonomy" id="304371"/>
    <lineage>
        <taxon>Archaea</taxon>
        <taxon>Methanobacteriati</taxon>
        <taxon>Methanobacteriota</taxon>
        <taxon>Stenosarchaea group</taxon>
        <taxon>Methanomicrobia</taxon>
        <taxon>Methanocellales</taxon>
        <taxon>Methanocellaceae</taxon>
        <taxon>Methanocella</taxon>
    </lineage>
</organism>
<evidence type="ECO:0000313" key="2">
    <source>
        <dbReference type="EMBL" id="BAI61725.1"/>
    </source>
</evidence>
<evidence type="ECO:0000313" key="3">
    <source>
        <dbReference type="Proteomes" id="UP000001882"/>
    </source>
</evidence>
<evidence type="ECO:0000259" key="1">
    <source>
        <dbReference type="Pfam" id="PF14947"/>
    </source>
</evidence>
<reference evidence="3" key="3">
    <citation type="journal article" date="2011" name="PLoS ONE">
        <title>Genome sequence of a mesophilic hydrogenotrophic methanogen Methanocella paludicola, the first cultivated representative of the order Methanocellales.</title>
        <authorList>
            <person name="Sakai S."/>
            <person name="Takaki Y."/>
            <person name="Shimamura S."/>
            <person name="Sekine M."/>
            <person name="Tajima T."/>
            <person name="Kosugi H."/>
            <person name="Ichikawa N."/>
            <person name="Tasumi E."/>
            <person name="Hiraki A.T."/>
            <person name="Shimizu A."/>
            <person name="Kato Y."/>
            <person name="Nishiko R."/>
            <person name="Mori K."/>
            <person name="Fujita N."/>
            <person name="Imachi H."/>
            <person name="Takai K."/>
        </authorList>
    </citation>
    <scope>NUCLEOTIDE SEQUENCE [LARGE SCALE GENOMIC DNA]</scope>
    <source>
        <strain evidence="3">DSM 17711 / JCM 13418 / NBRC 101707 / SANAE</strain>
    </source>
</reference>
<reference evidence="2 3" key="2">
    <citation type="journal article" date="2008" name="Int. J. Syst. Evol. Microbiol.">
        <title>Methanocella paludicola gen. nov., sp. nov., a methane-producing archaeon, the first isolate of the lineage 'Rice Cluster I', and proposal of the new archaeal order Methanocellales ord. nov.</title>
        <authorList>
            <person name="Sakai S."/>
            <person name="Imachi H."/>
            <person name="Hanada S."/>
            <person name="Ohashi A."/>
            <person name="Harada H."/>
            <person name="Kamagata Y."/>
        </authorList>
    </citation>
    <scope>NUCLEOTIDE SEQUENCE [LARGE SCALE GENOMIC DNA]</scope>
    <source>
        <strain evidence="3">DSM 17711 / JCM 13418 / NBRC 101707 / SANAE</strain>
    </source>
</reference>
<dbReference type="InterPro" id="IPR036390">
    <property type="entry name" value="WH_DNA-bd_sf"/>
</dbReference>
<gene>
    <name evidence="2" type="ordered locus">MCP_1653</name>
</gene>
<proteinExistence type="predicted"/>
<dbReference type="KEGG" id="mpd:MCP_1653"/>
<feature type="domain" description="ArnR1-like winged helix-turn-helix" evidence="1">
    <location>
        <begin position="18"/>
        <end position="76"/>
    </location>
</feature>
<dbReference type="SUPFAM" id="SSF46785">
    <property type="entry name" value="Winged helix' DNA-binding domain"/>
    <property type="match status" value="1"/>
</dbReference>
<reference evidence="2 3" key="1">
    <citation type="journal article" date="2007" name="Appl. Environ. Microbiol.">
        <title>Isolation of key methanogens for global methane emission from rice paddy fields: a novel isolate affiliated with the clone cluster rice cluster I.</title>
        <authorList>
            <person name="Sakai S."/>
            <person name="Imachi H."/>
            <person name="Sekiguchi Y."/>
            <person name="Ohashi A."/>
            <person name="Harada H."/>
            <person name="Kamagata Y."/>
        </authorList>
    </citation>
    <scope>NUCLEOTIDE SEQUENCE [LARGE SCALE GENOMIC DNA]</scope>
    <source>
        <strain evidence="3">DSM 17711 / JCM 13418 / NBRC 101707 / SANAE</strain>
    </source>
</reference>
<dbReference type="OrthoDB" id="145332at2157"/>
<dbReference type="InParanoid" id="D1YZ53"/>
<dbReference type="Proteomes" id="UP000001882">
    <property type="component" value="Chromosome"/>
</dbReference>
<keyword evidence="3" id="KW-1185">Reference proteome</keyword>
<dbReference type="RefSeq" id="WP_012900404.1">
    <property type="nucleotide sequence ID" value="NC_013665.1"/>
</dbReference>